<dbReference type="AlphaFoldDB" id="A0AAV4PVQ3"/>
<comment type="caution">
    <text evidence="1">The sequence shown here is derived from an EMBL/GenBank/DDBJ whole genome shotgun (WGS) entry which is preliminary data.</text>
</comment>
<evidence type="ECO:0000313" key="2">
    <source>
        <dbReference type="Proteomes" id="UP001054945"/>
    </source>
</evidence>
<gene>
    <name evidence="1" type="ORF">CEXT_471811</name>
</gene>
<accession>A0AAV4PVQ3</accession>
<evidence type="ECO:0000313" key="1">
    <source>
        <dbReference type="EMBL" id="GIY00011.1"/>
    </source>
</evidence>
<protein>
    <submittedName>
        <fullName evidence="1">Uncharacterized protein</fullName>
    </submittedName>
</protein>
<organism evidence="1 2">
    <name type="scientific">Caerostris extrusa</name>
    <name type="common">Bark spider</name>
    <name type="synonym">Caerostris bankana</name>
    <dbReference type="NCBI Taxonomy" id="172846"/>
    <lineage>
        <taxon>Eukaryota</taxon>
        <taxon>Metazoa</taxon>
        <taxon>Ecdysozoa</taxon>
        <taxon>Arthropoda</taxon>
        <taxon>Chelicerata</taxon>
        <taxon>Arachnida</taxon>
        <taxon>Araneae</taxon>
        <taxon>Araneomorphae</taxon>
        <taxon>Entelegynae</taxon>
        <taxon>Araneoidea</taxon>
        <taxon>Araneidae</taxon>
        <taxon>Caerostris</taxon>
    </lineage>
</organism>
<keyword evidence="2" id="KW-1185">Reference proteome</keyword>
<reference evidence="1 2" key="1">
    <citation type="submission" date="2021-06" db="EMBL/GenBank/DDBJ databases">
        <title>Caerostris extrusa draft genome.</title>
        <authorList>
            <person name="Kono N."/>
            <person name="Arakawa K."/>
        </authorList>
    </citation>
    <scope>NUCLEOTIDE SEQUENCE [LARGE SCALE GENOMIC DNA]</scope>
</reference>
<dbReference type="Proteomes" id="UP001054945">
    <property type="component" value="Unassembled WGS sequence"/>
</dbReference>
<name>A0AAV4PVQ3_CAEEX</name>
<dbReference type="EMBL" id="BPLR01005128">
    <property type="protein sequence ID" value="GIY00011.1"/>
    <property type="molecule type" value="Genomic_DNA"/>
</dbReference>
<proteinExistence type="predicted"/>
<sequence length="82" mass="8782">MSYSNYPGCGVRLQNRSSDVSLGLEADGFRSFFGWISYSNCGGGWGGVEAAESHSRCLSLGLEADGFSFLLWLAGGMYVGIR</sequence>